<feature type="transmembrane region" description="Helical" evidence="1">
    <location>
        <begin position="39"/>
        <end position="60"/>
    </location>
</feature>
<evidence type="ECO:0000313" key="2">
    <source>
        <dbReference type="EMBL" id="EEQ11232.1"/>
    </source>
</evidence>
<feature type="transmembrane region" description="Helical" evidence="1">
    <location>
        <begin position="7"/>
        <end position="33"/>
    </location>
</feature>
<keyword evidence="1" id="KW-0812">Transmembrane</keyword>
<name>A0ABM9YBE7_YERMW</name>
<dbReference type="EMBL" id="AALD02000010">
    <property type="protein sequence ID" value="EEQ11232.1"/>
    <property type="molecule type" value="Genomic_DNA"/>
</dbReference>
<gene>
    <name evidence="2" type="ORF">ymoll0001_29080</name>
</gene>
<keyword evidence="1" id="KW-1133">Transmembrane helix</keyword>
<sequence length="62" mass="6962">MPTSARWVFVWGYHSGCWLVHDWLVLAFAQMFGPTVGKIIMALIAMSCCGSLPGWQFTIITQ</sequence>
<organism evidence="2 3">
    <name type="scientific">Yersinia mollaretii (strain ATCC 43969 / DSM 18520 / CIP 103324 / CNY 7263 / WAIP 204)</name>
    <dbReference type="NCBI Taxonomy" id="349967"/>
    <lineage>
        <taxon>Bacteria</taxon>
        <taxon>Pseudomonadati</taxon>
        <taxon>Pseudomonadota</taxon>
        <taxon>Gammaproteobacteria</taxon>
        <taxon>Enterobacterales</taxon>
        <taxon>Yersiniaceae</taxon>
        <taxon>Yersinia</taxon>
    </lineage>
</organism>
<proteinExistence type="predicted"/>
<protein>
    <submittedName>
        <fullName evidence="2">Amino acid transporter</fullName>
    </submittedName>
</protein>
<evidence type="ECO:0000256" key="1">
    <source>
        <dbReference type="SAM" id="Phobius"/>
    </source>
</evidence>
<dbReference type="Proteomes" id="UP000003027">
    <property type="component" value="Unassembled WGS sequence"/>
</dbReference>
<evidence type="ECO:0000313" key="3">
    <source>
        <dbReference type="Proteomes" id="UP000003027"/>
    </source>
</evidence>
<comment type="caution">
    <text evidence="2">The sequence shown here is derived from an EMBL/GenBank/DDBJ whole genome shotgun (WGS) entry which is preliminary data.</text>
</comment>
<reference evidence="2" key="1">
    <citation type="submission" date="2008-12" db="EMBL/GenBank/DDBJ databases">
        <title>Annotation of the Yersinia mollaretii ATCC 43969 genome.</title>
        <authorList>
            <person name="Read T.D."/>
            <person name="Akmal A."/>
            <person name="Bishop-Lilly K."/>
            <person name="Chen P.E."/>
            <person name="Cook C."/>
            <person name="Kiley M.P."/>
            <person name="Lentz S."/>
            <person name="Mateczun A."/>
            <person name="Nagarajan N."/>
            <person name="Nolan N."/>
            <person name="Osborne B.I."/>
            <person name="Pop M."/>
            <person name="Sozhamannan S."/>
            <person name="Stewart A.C."/>
            <person name="Sulakvelidze A."/>
            <person name="Thomason B."/>
            <person name="Willner K."/>
            <person name="Zwick M.E."/>
        </authorList>
    </citation>
    <scope>NUCLEOTIDE SEQUENCE [LARGE SCALE GENOMIC DNA]</scope>
    <source>
        <strain evidence="2">ATCC 43969</strain>
    </source>
</reference>
<accession>A0ABM9YBE7</accession>
<keyword evidence="1" id="KW-0472">Membrane</keyword>
<keyword evidence="3" id="KW-1185">Reference proteome</keyword>